<evidence type="ECO:0000313" key="3">
    <source>
        <dbReference type="Proteomes" id="UP000696573"/>
    </source>
</evidence>
<sequence>MPVMCGTSNSDFEALKLPLGARLAEALIAVIAIGLVTLVYTLLIQRGALMATTCVYPQRPIEANISHLLNAAWPSSSEEVGTSWESNQSAPKGQGNSIIQLFYIGKMKDDSRDGFVAKGRQQSIAEPSGSQNRRSVWLTSGSPLTRNVVQIMVWEWASLWLMIIMSVALLLFNGFFTSNVNLDSYPRLTITLIYSAAFMAHFSFVWIASLEFFGLVFAGASWSLLEKSKFVIAETHKLQSHSVGTPFKFRSIDKANEAYVPMTFAARLGNPTPQSPTLALSSSTMADVAKGQNLELGEGAAELSVTLETINSIQKAEREYSTEASRQSLDRVMANAMMMMAVTLVNGFASWTSSQFTENSPNNTTTTQIGSLALLASLSLGATTMFSSAMQLNIMKSSFRTILSLKEMKINGLALDLHRKTRTRTASSWHIDHPKAVAFTESNGIAIADVKIADFFAANRSFGYTGLIGIVLLGPGYAMLPRFSDYHRKSAEVEFDFEAPIDGGKVVLTTRETDRHAKREGNGNLDPVVVCYMPDESFGKEPC</sequence>
<dbReference type="AlphaFoldDB" id="A0A9N9VSI1"/>
<feature type="transmembrane region" description="Helical" evidence="1">
    <location>
        <begin position="461"/>
        <end position="480"/>
    </location>
</feature>
<evidence type="ECO:0000313" key="2">
    <source>
        <dbReference type="EMBL" id="CAH0028966.1"/>
    </source>
</evidence>
<feature type="transmembrane region" description="Helical" evidence="1">
    <location>
        <begin position="192"/>
        <end position="220"/>
    </location>
</feature>
<feature type="transmembrane region" description="Helical" evidence="1">
    <location>
        <begin position="332"/>
        <end position="349"/>
    </location>
</feature>
<dbReference type="OrthoDB" id="5392633at2759"/>
<reference evidence="2" key="1">
    <citation type="submission" date="2021-10" db="EMBL/GenBank/DDBJ databases">
        <authorList>
            <person name="Piombo E."/>
        </authorList>
    </citation>
    <scope>NUCLEOTIDE SEQUENCE</scope>
</reference>
<dbReference type="Proteomes" id="UP000696573">
    <property type="component" value="Unassembled WGS sequence"/>
</dbReference>
<proteinExistence type="predicted"/>
<feature type="transmembrane region" description="Helical" evidence="1">
    <location>
        <begin position="153"/>
        <end position="172"/>
    </location>
</feature>
<keyword evidence="1" id="KW-0812">Transmembrane</keyword>
<gene>
    <name evidence="2" type="ORF">CRHIZ90672A_00013048</name>
</gene>
<protein>
    <submittedName>
        <fullName evidence="2">Uncharacterized protein</fullName>
    </submittedName>
</protein>
<evidence type="ECO:0000256" key="1">
    <source>
        <dbReference type="SAM" id="Phobius"/>
    </source>
</evidence>
<keyword evidence="1" id="KW-0472">Membrane</keyword>
<name>A0A9N9VSI1_9HYPO</name>
<dbReference type="EMBL" id="CABFNQ020000737">
    <property type="protein sequence ID" value="CAH0028966.1"/>
    <property type="molecule type" value="Genomic_DNA"/>
</dbReference>
<organism evidence="2 3">
    <name type="scientific">Clonostachys rhizophaga</name>
    <dbReference type="NCBI Taxonomy" id="160324"/>
    <lineage>
        <taxon>Eukaryota</taxon>
        <taxon>Fungi</taxon>
        <taxon>Dikarya</taxon>
        <taxon>Ascomycota</taxon>
        <taxon>Pezizomycotina</taxon>
        <taxon>Sordariomycetes</taxon>
        <taxon>Hypocreomycetidae</taxon>
        <taxon>Hypocreales</taxon>
        <taxon>Bionectriaceae</taxon>
        <taxon>Clonostachys</taxon>
    </lineage>
</organism>
<keyword evidence="1" id="KW-1133">Transmembrane helix</keyword>
<keyword evidence="3" id="KW-1185">Reference proteome</keyword>
<comment type="caution">
    <text evidence="2">The sequence shown here is derived from an EMBL/GenBank/DDBJ whole genome shotgun (WGS) entry which is preliminary data.</text>
</comment>
<feature type="transmembrane region" description="Helical" evidence="1">
    <location>
        <begin position="369"/>
        <end position="390"/>
    </location>
</feature>
<accession>A0A9N9VSI1</accession>
<feature type="transmembrane region" description="Helical" evidence="1">
    <location>
        <begin position="20"/>
        <end position="43"/>
    </location>
</feature>